<accession>E6PPX2</accession>
<keyword evidence="1" id="KW-1133">Transmembrane helix</keyword>
<keyword evidence="1" id="KW-0472">Membrane</keyword>
<feature type="transmembrane region" description="Helical" evidence="1">
    <location>
        <begin position="142"/>
        <end position="165"/>
    </location>
</feature>
<organism evidence="3">
    <name type="scientific">mine drainage metagenome</name>
    <dbReference type="NCBI Taxonomy" id="410659"/>
    <lineage>
        <taxon>unclassified sequences</taxon>
        <taxon>metagenomes</taxon>
        <taxon>ecological metagenomes</taxon>
    </lineage>
</organism>
<dbReference type="PANTHER" id="PTHR40547">
    <property type="entry name" value="SLL0298 PROTEIN"/>
    <property type="match status" value="1"/>
</dbReference>
<feature type="domain" description="DUF2062" evidence="2">
    <location>
        <begin position="22"/>
        <end position="173"/>
    </location>
</feature>
<gene>
    <name evidence="3" type="ORF">CARN2_1585</name>
</gene>
<feature type="transmembrane region" description="Helical" evidence="1">
    <location>
        <begin position="42"/>
        <end position="70"/>
    </location>
</feature>
<name>E6PPX2_9ZZZZ</name>
<evidence type="ECO:0000256" key="1">
    <source>
        <dbReference type="SAM" id="Phobius"/>
    </source>
</evidence>
<comment type="caution">
    <text evidence="3">The sequence shown here is derived from an EMBL/GenBank/DDBJ whole genome shotgun (WGS) entry which is preliminary data.</text>
</comment>
<feature type="transmembrane region" description="Helical" evidence="1">
    <location>
        <begin position="77"/>
        <end position="97"/>
    </location>
</feature>
<reference evidence="3" key="1">
    <citation type="submission" date="2009-10" db="EMBL/GenBank/DDBJ databases">
        <title>Diversity of trophic interactions inside an arsenic-rich microbial ecosystem.</title>
        <authorList>
            <person name="Bertin P.N."/>
            <person name="Heinrich-Salmeron A."/>
            <person name="Pelletier E."/>
            <person name="Goulhen-Chollet F."/>
            <person name="Arsene-Ploetze F."/>
            <person name="Gallien S."/>
            <person name="Calteau A."/>
            <person name="Vallenet D."/>
            <person name="Casiot C."/>
            <person name="Chane-Woon-Ming B."/>
            <person name="Giloteaux L."/>
            <person name="Barakat M."/>
            <person name="Bonnefoy V."/>
            <person name="Bruneel O."/>
            <person name="Chandler M."/>
            <person name="Cleiss J."/>
            <person name="Duran R."/>
            <person name="Elbaz-Poulichet F."/>
            <person name="Fonknechten N."/>
            <person name="Lauga B."/>
            <person name="Mornico D."/>
            <person name="Ortet P."/>
            <person name="Schaeffer C."/>
            <person name="Siguier P."/>
            <person name="Alexander Thil Smith A."/>
            <person name="Van Dorsselaer A."/>
            <person name="Weissenbach J."/>
            <person name="Medigue C."/>
            <person name="Le Paslier D."/>
        </authorList>
    </citation>
    <scope>NUCLEOTIDE SEQUENCE</scope>
</reference>
<proteinExistence type="predicted"/>
<keyword evidence="1" id="KW-0812">Transmembrane</keyword>
<dbReference type="Pfam" id="PF09835">
    <property type="entry name" value="DUF2062"/>
    <property type="match status" value="1"/>
</dbReference>
<dbReference type="EMBL" id="CABM01000039">
    <property type="protein sequence ID" value="CBH96975.1"/>
    <property type="molecule type" value="Genomic_DNA"/>
</dbReference>
<dbReference type="InterPro" id="IPR018639">
    <property type="entry name" value="DUF2062"/>
</dbReference>
<evidence type="ECO:0000313" key="3">
    <source>
        <dbReference type="EMBL" id="CBH96975.1"/>
    </source>
</evidence>
<protein>
    <recommendedName>
        <fullName evidence="2">DUF2062 domain-containing protein</fullName>
    </recommendedName>
</protein>
<sequence length="183" mass="20090">MARKYARAIAARFDAMREHALLRPFAKYLAHPALWSLHRRSVALAVAAGMIGGLIPGPLQMLTAGILAVLLRCNFPIALVTTLYSNPLTIVPLYLAAYKLGSWATGMNGRNALAPLPQFDWTRVVDSTRALMHWAIGLGEPLLVGLPLLAVLLALVGYTVVRVGWNCSIRLQWSRRRAARLGR</sequence>
<dbReference type="AlphaFoldDB" id="E6PPX2"/>
<dbReference type="PANTHER" id="PTHR40547:SF1">
    <property type="entry name" value="SLL0298 PROTEIN"/>
    <property type="match status" value="1"/>
</dbReference>
<evidence type="ECO:0000259" key="2">
    <source>
        <dbReference type="Pfam" id="PF09835"/>
    </source>
</evidence>